<comment type="caution">
    <text evidence="1">The sequence shown here is derived from an EMBL/GenBank/DDBJ whole genome shotgun (WGS) entry which is preliminary data.</text>
</comment>
<protein>
    <recommendedName>
        <fullName evidence="3">Transposase</fullName>
    </recommendedName>
</protein>
<dbReference type="RefSeq" id="WP_283757306.1">
    <property type="nucleotide sequence ID" value="NZ_JAQOSQ010000003.1"/>
</dbReference>
<name>A0ABT7BTZ3_9CYAN</name>
<evidence type="ECO:0008006" key="3">
    <source>
        <dbReference type="Google" id="ProtNLM"/>
    </source>
</evidence>
<evidence type="ECO:0000313" key="2">
    <source>
        <dbReference type="Proteomes" id="UP001232992"/>
    </source>
</evidence>
<proteinExistence type="predicted"/>
<dbReference type="Proteomes" id="UP001232992">
    <property type="component" value="Unassembled WGS sequence"/>
</dbReference>
<accession>A0ABT7BTZ3</accession>
<gene>
    <name evidence="1" type="ORF">PMH09_05555</name>
</gene>
<dbReference type="EMBL" id="JAQOSQ010000003">
    <property type="protein sequence ID" value="MDJ1182655.1"/>
    <property type="molecule type" value="Genomic_DNA"/>
</dbReference>
<keyword evidence="2" id="KW-1185">Reference proteome</keyword>
<organism evidence="1 2">
    <name type="scientific">Roseofilum casamattae BLCC-M143</name>
    <dbReference type="NCBI Taxonomy" id="3022442"/>
    <lineage>
        <taxon>Bacteria</taxon>
        <taxon>Bacillati</taxon>
        <taxon>Cyanobacteriota</taxon>
        <taxon>Cyanophyceae</taxon>
        <taxon>Desertifilales</taxon>
        <taxon>Desertifilaceae</taxon>
        <taxon>Roseofilum</taxon>
        <taxon>Roseofilum casamattae</taxon>
    </lineage>
</organism>
<evidence type="ECO:0000313" key="1">
    <source>
        <dbReference type="EMBL" id="MDJ1182655.1"/>
    </source>
</evidence>
<reference evidence="1 2" key="1">
    <citation type="submission" date="2023-01" db="EMBL/GenBank/DDBJ databases">
        <title>Novel diversity within Roseofilum (Cyanobacteria; Desertifilaceae) from marine benthic mats with descriptions of four novel species.</title>
        <authorList>
            <person name="Wang Y."/>
            <person name="Berthold D.E."/>
            <person name="Hu J."/>
            <person name="Lefler F.W."/>
            <person name="Laughinghouse H.D. IV."/>
        </authorList>
    </citation>
    <scope>NUCLEOTIDE SEQUENCE [LARGE SCALE GENOMIC DNA]</scope>
    <source>
        <strain evidence="1 2">BLCC-M143</strain>
    </source>
</reference>
<sequence length="51" mass="5894">MYPSNLTNQQWEIIRPLIPDAKTGGKKIKGRKRQLLVDSLGLVIRSRLLMF</sequence>